<protein>
    <submittedName>
        <fullName evidence="1">Uncharacterized protein</fullName>
    </submittedName>
</protein>
<proteinExistence type="predicted"/>
<sequence>MHQKQYKNIFGIITMTRSLQSFYTCQKNNQLVFLIFKCALLIQRNTYQATAHLLDKGHFKIITI</sequence>
<organism evidence="1">
    <name type="scientific">Arundo donax</name>
    <name type="common">Giant reed</name>
    <name type="synonym">Donax arundinaceus</name>
    <dbReference type="NCBI Taxonomy" id="35708"/>
    <lineage>
        <taxon>Eukaryota</taxon>
        <taxon>Viridiplantae</taxon>
        <taxon>Streptophyta</taxon>
        <taxon>Embryophyta</taxon>
        <taxon>Tracheophyta</taxon>
        <taxon>Spermatophyta</taxon>
        <taxon>Magnoliopsida</taxon>
        <taxon>Liliopsida</taxon>
        <taxon>Poales</taxon>
        <taxon>Poaceae</taxon>
        <taxon>PACMAD clade</taxon>
        <taxon>Arundinoideae</taxon>
        <taxon>Arundineae</taxon>
        <taxon>Arundo</taxon>
    </lineage>
</organism>
<name>A0A0A8XR38_ARUDO</name>
<reference evidence="1" key="1">
    <citation type="submission" date="2014-09" db="EMBL/GenBank/DDBJ databases">
        <authorList>
            <person name="Magalhaes I.L.F."/>
            <person name="Oliveira U."/>
            <person name="Santos F.R."/>
            <person name="Vidigal T.H.D.A."/>
            <person name="Brescovit A.D."/>
            <person name="Santos A.J."/>
        </authorList>
    </citation>
    <scope>NUCLEOTIDE SEQUENCE</scope>
    <source>
        <tissue evidence="1">Shoot tissue taken approximately 20 cm above the soil surface</tissue>
    </source>
</reference>
<reference evidence="1" key="2">
    <citation type="journal article" date="2015" name="Data Brief">
        <title>Shoot transcriptome of the giant reed, Arundo donax.</title>
        <authorList>
            <person name="Barrero R.A."/>
            <person name="Guerrero F.D."/>
            <person name="Moolhuijzen P."/>
            <person name="Goolsby J.A."/>
            <person name="Tidwell J."/>
            <person name="Bellgard S.E."/>
            <person name="Bellgard M.I."/>
        </authorList>
    </citation>
    <scope>NUCLEOTIDE SEQUENCE</scope>
    <source>
        <tissue evidence="1">Shoot tissue taken approximately 20 cm above the soil surface</tissue>
    </source>
</reference>
<dbReference type="EMBL" id="GBRH01282687">
    <property type="protein sequence ID" value="JAD15208.1"/>
    <property type="molecule type" value="Transcribed_RNA"/>
</dbReference>
<evidence type="ECO:0000313" key="1">
    <source>
        <dbReference type="EMBL" id="JAD15208.1"/>
    </source>
</evidence>
<dbReference type="AlphaFoldDB" id="A0A0A8XR38"/>
<accession>A0A0A8XR38</accession>